<sequence>MGIVQMNGNGPVSNGLAELNHHMQDDHKQIRDGVTGEGQGLSEEDESRINEDGEDVNNGWVDAVQAQAHTMNALQRQQSQPERPLVCWERILPLRSLKVLLVESDDSTRRVVCALLRNCGYEGQHLSWYRIICLS</sequence>
<accession>A0AAP0LTC2</accession>
<dbReference type="AlphaFoldDB" id="A0AAP0LTC2"/>
<proteinExistence type="predicted"/>
<comment type="caution">
    <text evidence="2">The sequence shown here is derived from an EMBL/GenBank/DDBJ whole genome shotgun (WGS) entry which is preliminary data.</text>
</comment>
<evidence type="ECO:0008006" key="4">
    <source>
        <dbReference type="Google" id="ProtNLM"/>
    </source>
</evidence>
<keyword evidence="3" id="KW-1185">Reference proteome</keyword>
<gene>
    <name evidence="2" type="ORF">WN944_018387</name>
</gene>
<evidence type="ECO:0000256" key="1">
    <source>
        <dbReference type="SAM" id="MobiDB-lite"/>
    </source>
</evidence>
<dbReference type="EMBL" id="JBCGBO010000007">
    <property type="protein sequence ID" value="KAK9186998.1"/>
    <property type="molecule type" value="Genomic_DNA"/>
</dbReference>
<dbReference type="Proteomes" id="UP001428341">
    <property type="component" value="Unassembled WGS sequence"/>
</dbReference>
<name>A0AAP0LTC2_9ROSI</name>
<reference evidence="2 3" key="1">
    <citation type="submission" date="2024-05" db="EMBL/GenBank/DDBJ databases">
        <title>Haplotype-resolved chromosome-level genome assembly of Huyou (Citrus changshanensis).</title>
        <authorList>
            <person name="Miao C."/>
            <person name="Chen W."/>
            <person name="Wu Y."/>
            <person name="Wang L."/>
            <person name="Zhao S."/>
            <person name="Grierson D."/>
            <person name="Xu C."/>
            <person name="Chen K."/>
        </authorList>
    </citation>
    <scope>NUCLEOTIDE SEQUENCE [LARGE SCALE GENOMIC DNA]</scope>
    <source>
        <strain evidence="2">01-14</strain>
        <tissue evidence="2">Leaf</tissue>
    </source>
</reference>
<evidence type="ECO:0000313" key="3">
    <source>
        <dbReference type="Proteomes" id="UP001428341"/>
    </source>
</evidence>
<protein>
    <recommendedName>
        <fullName evidence="4">Response regulatory domain-containing protein</fullName>
    </recommendedName>
</protein>
<feature type="region of interest" description="Disordered" evidence="1">
    <location>
        <begin position="30"/>
        <end position="56"/>
    </location>
</feature>
<evidence type="ECO:0000313" key="2">
    <source>
        <dbReference type="EMBL" id="KAK9186998.1"/>
    </source>
</evidence>
<organism evidence="2 3">
    <name type="scientific">Citrus x changshan-huyou</name>
    <dbReference type="NCBI Taxonomy" id="2935761"/>
    <lineage>
        <taxon>Eukaryota</taxon>
        <taxon>Viridiplantae</taxon>
        <taxon>Streptophyta</taxon>
        <taxon>Embryophyta</taxon>
        <taxon>Tracheophyta</taxon>
        <taxon>Spermatophyta</taxon>
        <taxon>Magnoliopsida</taxon>
        <taxon>eudicotyledons</taxon>
        <taxon>Gunneridae</taxon>
        <taxon>Pentapetalae</taxon>
        <taxon>rosids</taxon>
        <taxon>malvids</taxon>
        <taxon>Sapindales</taxon>
        <taxon>Rutaceae</taxon>
        <taxon>Aurantioideae</taxon>
        <taxon>Citrus</taxon>
    </lineage>
</organism>